<keyword evidence="5 8" id="KW-0689">Ribosomal protein</keyword>
<evidence type="ECO:0000313" key="9">
    <source>
        <dbReference type="Proteomes" id="UP000034302"/>
    </source>
</evidence>
<reference evidence="8 9" key="1">
    <citation type="journal article" date="2015" name="Nature">
        <title>rRNA introns, odd ribosomes, and small enigmatic genomes across a large radiation of phyla.</title>
        <authorList>
            <person name="Brown C.T."/>
            <person name="Hug L.A."/>
            <person name="Thomas B.C."/>
            <person name="Sharon I."/>
            <person name="Castelle C.J."/>
            <person name="Singh A."/>
            <person name="Wilkins M.J."/>
            <person name="Williams K.H."/>
            <person name="Banfield J.F."/>
        </authorList>
    </citation>
    <scope>NUCLEOTIDE SEQUENCE [LARGE SCALE GENOMIC DNA]</scope>
</reference>
<dbReference type="Proteomes" id="UP000034302">
    <property type="component" value="Unassembled WGS sequence"/>
</dbReference>
<keyword evidence="1" id="KW-0479">Metal-binding</keyword>
<sequence>MSTEAKEYKAKELKKKSKYKSRVYNRCGLCGRSRGYIRHYGMCRICFRKLASTGEIPGVKKAIW</sequence>
<dbReference type="InterPro" id="IPR043140">
    <property type="entry name" value="Ribosomal_uS14_sf"/>
</dbReference>
<dbReference type="InterPro" id="IPR023053">
    <property type="entry name" value="Ribosomal_uS14_bact"/>
</dbReference>
<organism evidence="8 9">
    <name type="scientific">candidate division WS6 bacterium GW2011_GWC1_33_20</name>
    <dbReference type="NCBI Taxonomy" id="1619089"/>
    <lineage>
        <taxon>Bacteria</taxon>
        <taxon>Candidatus Dojkabacteria</taxon>
    </lineage>
</organism>
<keyword evidence="6" id="KW-0687">Ribonucleoprotein</keyword>
<keyword evidence="3" id="KW-0862">Zinc</keyword>
<evidence type="ECO:0000256" key="5">
    <source>
        <dbReference type="ARBA" id="ARBA00022980"/>
    </source>
</evidence>
<gene>
    <name evidence="8" type="primary">rpsN</name>
    <name evidence="8" type="ORF">UR34_C0002G0057</name>
</gene>
<keyword evidence="2" id="KW-0699">rRNA-binding</keyword>
<evidence type="ECO:0000256" key="7">
    <source>
        <dbReference type="ARBA" id="ARBA00035167"/>
    </source>
</evidence>
<dbReference type="Gene3D" id="4.10.830.10">
    <property type="entry name" value="30s Ribosomal Protein S14, Chain N"/>
    <property type="match status" value="1"/>
</dbReference>
<dbReference type="GO" id="GO:0006412">
    <property type="term" value="P:translation"/>
    <property type="evidence" value="ECO:0007669"/>
    <property type="project" value="InterPro"/>
</dbReference>
<dbReference type="PANTHER" id="PTHR19836:SF19">
    <property type="entry name" value="SMALL RIBOSOMAL SUBUNIT PROTEIN US14M"/>
    <property type="match status" value="1"/>
</dbReference>
<accession>A0A0F9ZKA4</accession>
<dbReference type="Pfam" id="PF00253">
    <property type="entry name" value="Ribosomal_S14"/>
    <property type="match status" value="1"/>
</dbReference>
<dbReference type="NCBIfam" id="NF005974">
    <property type="entry name" value="PRK08061.1"/>
    <property type="match status" value="1"/>
</dbReference>
<name>A0A0F9ZKA4_9BACT</name>
<keyword evidence="4" id="KW-0694">RNA-binding</keyword>
<evidence type="ECO:0000256" key="3">
    <source>
        <dbReference type="ARBA" id="ARBA00022833"/>
    </source>
</evidence>
<dbReference type="GO" id="GO:0019843">
    <property type="term" value="F:rRNA binding"/>
    <property type="evidence" value="ECO:0007669"/>
    <property type="project" value="UniProtKB-KW"/>
</dbReference>
<dbReference type="AlphaFoldDB" id="A0A0F9ZKA4"/>
<dbReference type="GO" id="GO:0003735">
    <property type="term" value="F:structural constituent of ribosome"/>
    <property type="evidence" value="ECO:0007669"/>
    <property type="project" value="InterPro"/>
</dbReference>
<dbReference type="SUPFAM" id="SSF57716">
    <property type="entry name" value="Glucocorticoid receptor-like (DNA-binding domain)"/>
    <property type="match status" value="1"/>
</dbReference>
<evidence type="ECO:0000256" key="6">
    <source>
        <dbReference type="ARBA" id="ARBA00023274"/>
    </source>
</evidence>
<dbReference type="PANTHER" id="PTHR19836">
    <property type="entry name" value="30S RIBOSOMAL PROTEIN S14"/>
    <property type="match status" value="1"/>
</dbReference>
<evidence type="ECO:0000256" key="4">
    <source>
        <dbReference type="ARBA" id="ARBA00022884"/>
    </source>
</evidence>
<evidence type="ECO:0000256" key="1">
    <source>
        <dbReference type="ARBA" id="ARBA00022723"/>
    </source>
</evidence>
<evidence type="ECO:0000313" key="8">
    <source>
        <dbReference type="EMBL" id="KKP44554.1"/>
    </source>
</evidence>
<dbReference type="InterPro" id="IPR001209">
    <property type="entry name" value="Ribosomal_uS14"/>
</dbReference>
<dbReference type="GO" id="GO:0015935">
    <property type="term" value="C:small ribosomal subunit"/>
    <property type="evidence" value="ECO:0007669"/>
    <property type="project" value="TreeGrafter"/>
</dbReference>
<comment type="caution">
    <text evidence="8">The sequence shown here is derived from an EMBL/GenBank/DDBJ whole genome shotgun (WGS) entry which is preliminary data.</text>
</comment>
<dbReference type="PATRIC" id="fig|1619089.3.peg.158"/>
<proteinExistence type="predicted"/>
<dbReference type="GO" id="GO:0005737">
    <property type="term" value="C:cytoplasm"/>
    <property type="evidence" value="ECO:0007669"/>
    <property type="project" value="UniProtKB-ARBA"/>
</dbReference>
<dbReference type="GO" id="GO:0046872">
    <property type="term" value="F:metal ion binding"/>
    <property type="evidence" value="ECO:0007669"/>
    <property type="project" value="UniProtKB-KW"/>
</dbReference>
<dbReference type="EMBL" id="LBOV01000002">
    <property type="protein sequence ID" value="KKP44554.1"/>
    <property type="molecule type" value="Genomic_DNA"/>
</dbReference>
<evidence type="ECO:0000256" key="2">
    <source>
        <dbReference type="ARBA" id="ARBA00022730"/>
    </source>
</evidence>
<protein>
    <recommendedName>
        <fullName evidence="7">Small ribosomal subunit protein uS14</fullName>
    </recommendedName>
</protein>